<evidence type="ECO:0000256" key="4">
    <source>
        <dbReference type="SAM" id="Phobius"/>
    </source>
</evidence>
<dbReference type="EMBL" id="LT841305">
    <property type="protein sequence ID" value="SMH65408.1"/>
    <property type="molecule type" value="Genomic_DNA"/>
</dbReference>
<evidence type="ECO:0000313" key="7">
    <source>
        <dbReference type="EMBL" id="SMH65408.1"/>
    </source>
</evidence>
<dbReference type="NCBIfam" id="TIGR00254">
    <property type="entry name" value="GGDEF"/>
    <property type="match status" value="1"/>
</dbReference>
<keyword evidence="8" id="KW-1185">Reference proteome</keyword>
<evidence type="ECO:0000256" key="1">
    <source>
        <dbReference type="ARBA" id="ARBA00012528"/>
    </source>
</evidence>
<dbReference type="CDD" id="cd01949">
    <property type="entry name" value="GGDEF"/>
    <property type="match status" value="1"/>
</dbReference>
<sequence>MNKPDTSTINPKILPVLGGALGVIYWIADTVIDVYLLGEGHTFLDDLLAPGLTELWMRCLVVLMMVFFAFYARKLLIVQNNITTELSQYRNQLELLVEERTAKLEKTNIALQEEVCERKKIEKELAYLATIDPLTLLFNRRKFNELLDYEIEMEKRYQLGLSIIFCDIDNFKKVNDTYGHDIGDNVLSAFALQIKSPLRETDSVARWGGEEFIILMPKIRANVAVIVAEKIRENV</sequence>
<evidence type="ECO:0000256" key="3">
    <source>
        <dbReference type="SAM" id="Coils"/>
    </source>
</evidence>
<dbReference type="Pfam" id="PF00990">
    <property type="entry name" value="GGDEF"/>
    <property type="match status" value="1"/>
</dbReference>
<dbReference type="PANTHER" id="PTHR45138:SF9">
    <property type="entry name" value="DIGUANYLATE CYCLASE DGCM-RELATED"/>
    <property type="match status" value="1"/>
</dbReference>
<evidence type="ECO:0000259" key="5">
    <source>
        <dbReference type="PROSITE" id="PS50887"/>
    </source>
</evidence>
<keyword evidence="7" id="KW-0808">Transferase</keyword>
<evidence type="ECO:0000313" key="6">
    <source>
        <dbReference type="EMBL" id="CDQ11852.1"/>
    </source>
</evidence>
<evidence type="ECO:0000313" key="8">
    <source>
        <dbReference type="Proteomes" id="UP000193925"/>
    </source>
</evidence>
<evidence type="ECO:0000256" key="2">
    <source>
        <dbReference type="ARBA" id="ARBA00034247"/>
    </source>
</evidence>
<dbReference type="EC" id="2.7.7.65" evidence="1"/>
<dbReference type="Gene3D" id="3.30.70.270">
    <property type="match status" value="1"/>
</dbReference>
<dbReference type="InterPro" id="IPR043128">
    <property type="entry name" value="Rev_trsase/Diguanyl_cyclase"/>
</dbReference>
<dbReference type="InterPro" id="IPR050469">
    <property type="entry name" value="Diguanylate_Cyclase"/>
</dbReference>
<dbReference type="SMART" id="SM00267">
    <property type="entry name" value="GGDEF"/>
    <property type="match status" value="1"/>
</dbReference>
<name>A0A060UT91_9PROT</name>
<dbReference type="SUPFAM" id="SSF55073">
    <property type="entry name" value="Nucleotide cyclase"/>
    <property type="match status" value="1"/>
</dbReference>
<accession>A0A060UT91</accession>
<proteinExistence type="predicted"/>
<feature type="domain" description="GGDEF" evidence="5">
    <location>
        <begin position="159"/>
        <end position="235"/>
    </location>
</feature>
<feature type="coiled-coil region" evidence="3">
    <location>
        <begin position="79"/>
        <end position="124"/>
    </location>
</feature>
<dbReference type="AlphaFoldDB" id="A0A060UT91"/>
<reference evidence="6" key="2">
    <citation type="submission" date="2014-07" db="EMBL/GenBank/DDBJ databases">
        <title>Initial genome analysis of the psychrotolerant acidophile Acidithiobacillus ferrivorans CF27: insights into iron and sulfur oxidation pathways and into biofilm formation.</title>
        <authorList>
            <person name="Talla E."/>
            <person name="Hedrich S."/>
            <person name="Mangenot S."/>
            <person name="Ji B."/>
            <person name="Johnson D.B."/>
            <person name="Barbe V."/>
            <person name="Bonnefoy V."/>
        </authorList>
    </citation>
    <scope>NUCLEOTIDE SEQUENCE [LARGE SCALE GENOMIC DNA]</scope>
    <source>
        <strain evidence="6">CF27</strain>
    </source>
</reference>
<dbReference type="Proteomes" id="UP000193925">
    <property type="component" value="Chromosome AFERRI"/>
</dbReference>
<dbReference type="GO" id="GO:0005886">
    <property type="term" value="C:plasma membrane"/>
    <property type="evidence" value="ECO:0007669"/>
    <property type="project" value="TreeGrafter"/>
</dbReference>
<comment type="catalytic activity">
    <reaction evidence="2">
        <text>2 GTP = 3',3'-c-di-GMP + 2 diphosphate</text>
        <dbReference type="Rhea" id="RHEA:24898"/>
        <dbReference type="ChEBI" id="CHEBI:33019"/>
        <dbReference type="ChEBI" id="CHEBI:37565"/>
        <dbReference type="ChEBI" id="CHEBI:58805"/>
        <dbReference type="EC" id="2.7.7.65"/>
    </reaction>
</comment>
<keyword evidence="7" id="KW-0548">Nucleotidyltransferase</keyword>
<gene>
    <name evidence="7" type="ORF">AFERRI_20190</name>
    <name evidence="6" type="ORF">AFERRI_600078</name>
</gene>
<dbReference type="GO" id="GO:0043709">
    <property type="term" value="P:cell adhesion involved in single-species biofilm formation"/>
    <property type="evidence" value="ECO:0007669"/>
    <property type="project" value="TreeGrafter"/>
</dbReference>
<dbReference type="PROSITE" id="PS50887">
    <property type="entry name" value="GGDEF"/>
    <property type="match status" value="1"/>
</dbReference>
<dbReference type="EMBL" id="CCCS020000057">
    <property type="protein sequence ID" value="CDQ11852.1"/>
    <property type="molecule type" value="Genomic_DNA"/>
</dbReference>
<keyword evidence="4" id="KW-0812">Transmembrane</keyword>
<dbReference type="InterPro" id="IPR000160">
    <property type="entry name" value="GGDEF_dom"/>
</dbReference>
<dbReference type="InterPro" id="IPR029787">
    <property type="entry name" value="Nucleotide_cyclase"/>
</dbReference>
<dbReference type="GO" id="GO:0052621">
    <property type="term" value="F:diguanylate cyclase activity"/>
    <property type="evidence" value="ECO:0007669"/>
    <property type="project" value="UniProtKB-EC"/>
</dbReference>
<dbReference type="GO" id="GO:1902201">
    <property type="term" value="P:negative regulation of bacterial-type flagellum-dependent cell motility"/>
    <property type="evidence" value="ECO:0007669"/>
    <property type="project" value="TreeGrafter"/>
</dbReference>
<feature type="transmembrane region" description="Helical" evidence="4">
    <location>
        <begin position="55"/>
        <end position="72"/>
    </location>
</feature>
<protein>
    <recommendedName>
        <fullName evidence="1">diguanylate cyclase</fullName>
        <ecNumber evidence="1">2.7.7.65</ecNumber>
    </recommendedName>
</protein>
<keyword evidence="4" id="KW-0472">Membrane</keyword>
<keyword evidence="4" id="KW-1133">Transmembrane helix</keyword>
<dbReference type="PANTHER" id="PTHR45138">
    <property type="entry name" value="REGULATORY COMPONENTS OF SENSORY TRANSDUCTION SYSTEM"/>
    <property type="match status" value="1"/>
</dbReference>
<feature type="transmembrane region" description="Helical" evidence="4">
    <location>
        <begin position="12"/>
        <end position="35"/>
    </location>
</feature>
<keyword evidence="3" id="KW-0175">Coiled coil</keyword>
<reference evidence="7 8" key="3">
    <citation type="submission" date="2017-03" db="EMBL/GenBank/DDBJ databases">
        <authorList>
            <person name="Regsiter A."/>
            <person name="William W."/>
        </authorList>
    </citation>
    <scope>NUCLEOTIDE SEQUENCE [LARGE SCALE GENOMIC DNA]</scope>
    <source>
        <strain evidence="7">PRJEB5721</strain>
    </source>
</reference>
<organism evidence="6">
    <name type="scientific">Acidithiobacillus ferrivorans</name>
    <dbReference type="NCBI Taxonomy" id="160808"/>
    <lineage>
        <taxon>Bacteria</taxon>
        <taxon>Pseudomonadati</taxon>
        <taxon>Pseudomonadota</taxon>
        <taxon>Acidithiobacillia</taxon>
        <taxon>Acidithiobacillales</taxon>
        <taxon>Acidithiobacillaceae</taxon>
        <taxon>Acidithiobacillus</taxon>
    </lineage>
</organism>
<reference evidence="6" key="1">
    <citation type="submission" date="2014-03" db="EMBL/GenBank/DDBJ databases">
        <authorList>
            <person name="Genoscope - CEA"/>
        </authorList>
    </citation>
    <scope>NUCLEOTIDE SEQUENCE [LARGE SCALE GENOMIC DNA]</scope>
    <source>
        <strain evidence="6">CF27</strain>
    </source>
</reference>